<proteinExistence type="predicted"/>
<reference evidence="2" key="2">
    <citation type="submission" date="2015-10" db="EMBL/GenBank/DDBJ databases">
        <title>Improved Draft Genome Sequence of Clostridium pasteurianum Strain ATCC 6013 (DSM 525) Using a Hybrid Next-Generation Sequencing Approach.</title>
        <authorList>
            <person name="Pyne M.E."/>
            <person name="Utturkar S.M."/>
            <person name="Brown S.D."/>
            <person name="Moo-Young M."/>
            <person name="Chung D.A."/>
            <person name="Chou P.C."/>
        </authorList>
    </citation>
    <scope>NUCLEOTIDE SEQUENCE</scope>
    <source>
        <strain evidence="2">ATCC 6013</strain>
    </source>
</reference>
<dbReference type="RefSeq" id="WP_003441355.1">
    <property type="nucleotide sequence ID" value="NZ_ANZB01000002.1"/>
</dbReference>
<organism evidence="1 4">
    <name type="scientific">Clostridium pasteurianum DSM 525 = ATCC 6013</name>
    <dbReference type="NCBI Taxonomy" id="1262449"/>
    <lineage>
        <taxon>Bacteria</taxon>
        <taxon>Bacillati</taxon>
        <taxon>Bacillota</taxon>
        <taxon>Clostridia</taxon>
        <taxon>Eubacteriales</taxon>
        <taxon>Clostridiaceae</taxon>
        <taxon>Clostridium</taxon>
    </lineage>
</organism>
<evidence type="ECO:0000313" key="1">
    <source>
        <dbReference type="EMBL" id="AJA52423.1"/>
    </source>
</evidence>
<accession>A0A0H3JAC2</accession>
<dbReference type="GO" id="GO:0016740">
    <property type="term" value="F:transferase activity"/>
    <property type="evidence" value="ECO:0007669"/>
    <property type="project" value="UniProtKB-KW"/>
</dbReference>
<keyword evidence="4" id="KW-1185">Reference proteome</keyword>
<sequence>MFDVNIKYGDVSISSIEKEDVKHIRMWYNSQKSFLYNSNDYLETNEFYERFIEYYMSECEIFLKIKKMNNIIGIFKGRIEFKNKNMVWVSCFDMETVFLDNNEGNIVLDNILKFFLHNFGIEDFLIGVSVRDKKILNVLKNSGFQMVRISNDFFMNESNSGNAVILKKKIYG</sequence>
<reference evidence="1 4" key="1">
    <citation type="journal article" date="2015" name="Genome Announc.">
        <title>Complete Genome Sequence of the Nitrogen-Fixing and Solvent-Producing Clostridium pasteurianum DSM 525.</title>
        <authorList>
            <person name="Poehlein A."/>
            <person name="Grosse-Honebrink A."/>
            <person name="Zhang Y."/>
            <person name="Minton N.P."/>
            <person name="Daniel R."/>
        </authorList>
    </citation>
    <scope>NUCLEOTIDE SEQUENCE [LARGE SCALE GENOMIC DNA]</scope>
    <source>
        <strain evidence="1">DSM 525</strain>
        <strain evidence="4">DSM 525 / ATCC 6013</strain>
    </source>
</reference>
<dbReference type="KEGG" id="cpae:CPAST_c23650"/>
<dbReference type="GeneID" id="93074509"/>
<dbReference type="Pfam" id="PF13420">
    <property type="entry name" value="Acetyltransf_4"/>
    <property type="match status" value="1"/>
</dbReference>
<protein>
    <submittedName>
        <fullName evidence="1">Acetyltransferase (GNAT) domain-containing protein</fullName>
    </submittedName>
</protein>
<dbReference type="EMBL" id="JPGY02000001">
    <property type="protein sequence ID" value="KRU11567.1"/>
    <property type="molecule type" value="Genomic_DNA"/>
</dbReference>
<dbReference type="Proteomes" id="UP000028042">
    <property type="component" value="Unassembled WGS sequence"/>
</dbReference>
<gene>
    <name evidence="1" type="ORF">CLPA_c23650</name>
    <name evidence="2" type="ORF">CP6013_00814</name>
</gene>
<name>A0A0H3JAC2_CLOPA</name>
<dbReference type="PATRIC" id="fig|1262449.3.peg.625"/>
<reference evidence="2 3" key="3">
    <citation type="journal article" name="Genome Announc.">
        <title>Improved Draft Genome Sequence of Clostridium pasteurianum Strain ATCC 6013 (DSM 525) Using a Hybrid Next-Generation Sequencing Approach.</title>
        <authorList>
            <person name="Pyne M.E."/>
            <person name="Utturkar S."/>
            <person name="Brown S.D."/>
            <person name="Moo-Young M."/>
            <person name="Chung D.A."/>
            <person name="Chou C.P."/>
        </authorList>
    </citation>
    <scope>NUCLEOTIDE SEQUENCE [LARGE SCALE GENOMIC DNA]</scope>
    <source>
        <strain evidence="2 3">ATCC 6013</strain>
    </source>
</reference>
<dbReference type="AlphaFoldDB" id="A0A0H3JAC2"/>
<dbReference type="EMBL" id="CP009268">
    <property type="protein sequence ID" value="AJA52423.1"/>
    <property type="molecule type" value="Genomic_DNA"/>
</dbReference>
<dbReference type="KEGG" id="cpat:CLPA_c23650"/>
<dbReference type="Proteomes" id="UP000030905">
    <property type="component" value="Chromosome"/>
</dbReference>
<dbReference type="eggNOG" id="COG0456">
    <property type="taxonomic scope" value="Bacteria"/>
</dbReference>
<keyword evidence="1" id="KW-0808">Transferase</keyword>
<evidence type="ECO:0000313" key="3">
    <source>
        <dbReference type="Proteomes" id="UP000028042"/>
    </source>
</evidence>
<dbReference type="Gene3D" id="3.40.630.30">
    <property type="match status" value="1"/>
</dbReference>
<evidence type="ECO:0000313" key="2">
    <source>
        <dbReference type="EMBL" id="KRU11567.1"/>
    </source>
</evidence>
<evidence type="ECO:0000313" key="4">
    <source>
        <dbReference type="Proteomes" id="UP000030905"/>
    </source>
</evidence>